<evidence type="ECO:0000313" key="2">
    <source>
        <dbReference type="Proteomes" id="UP000828390"/>
    </source>
</evidence>
<dbReference type="EMBL" id="JAIWYP010000018">
    <property type="protein sequence ID" value="KAH3692914.1"/>
    <property type="molecule type" value="Genomic_DNA"/>
</dbReference>
<dbReference type="AlphaFoldDB" id="A0A9D3Y6T3"/>
<dbReference type="Proteomes" id="UP000828390">
    <property type="component" value="Unassembled WGS sequence"/>
</dbReference>
<keyword evidence="2" id="KW-1185">Reference proteome</keyword>
<organism evidence="1 2">
    <name type="scientific">Dreissena polymorpha</name>
    <name type="common">Zebra mussel</name>
    <name type="synonym">Mytilus polymorpha</name>
    <dbReference type="NCBI Taxonomy" id="45954"/>
    <lineage>
        <taxon>Eukaryota</taxon>
        <taxon>Metazoa</taxon>
        <taxon>Spiralia</taxon>
        <taxon>Lophotrochozoa</taxon>
        <taxon>Mollusca</taxon>
        <taxon>Bivalvia</taxon>
        <taxon>Autobranchia</taxon>
        <taxon>Heteroconchia</taxon>
        <taxon>Euheterodonta</taxon>
        <taxon>Imparidentia</taxon>
        <taxon>Neoheterodontei</taxon>
        <taxon>Myida</taxon>
        <taxon>Dreissenoidea</taxon>
        <taxon>Dreissenidae</taxon>
        <taxon>Dreissena</taxon>
    </lineage>
</organism>
<name>A0A9D3Y6T3_DREPO</name>
<reference evidence="1" key="2">
    <citation type="submission" date="2020-11" db="EMBL/GenBank/DDBJ databases">
        <authorList>
            <person name="McCartney M.A."/>
            <person name="Auch B."/>
            <person name="Kono T."/>
            <person name="Mallez S."/>
            <person name="Becker A."/>
            <person name="Gohl D.M."/>
            <person name="Silverstein K.A.T."/>
            <person name="Koren S."/>
            <person name="Bechman K.B."/>
            <person name="Herman A."/>
            <person name="Abrahante J.E."/>
            <person name="Garbe J."/>
        </authorList>
    </citation>
    <scope>NUCLEOTIDE SEQUENCE</scope>
    <source>
        <strain evidence="1">Duluth1</strain>
        <tissue evidence="1">Whole animal</tissue>
    </source>
</reference>
<comment type="caution">
    <text evidence="1">The sequence shown here is derived from an EMBL/GenBank/DDBJ whole genome shotgun (WGS) entry which is preliminary data.</text>
</comment>
<gene>
    <name evidence="1" type="ORF">DPMN_193250</name>
</gene>
<evidence type="ECO:0000313" key="1">
    <source>
        <dbReference type="EMBL" id="KAH3692914.1"/>
    </source>
</evidence>
<sequence length="57" mass="6465">MVEVLGHTPSPHIMQPQVRNAFPCRWYSRDDNAVPPAYILASISTHLSDFIKKDRTG</sequence>
<reference evidence="1" key="1">
    <citation type="journal article" date="2019" name="bioRxiv">
        <title>The Genome of the Zebra Mussel, Dreissena polymorpha: A Resource for Invasive Species Research.</title>
        <authorList>
            <person name="McCartney M.A."/>
            <person name="Auch B."/>
            <person name="Kono T."/>
            <person name="Mallez S."/>
            <person name="Zhang Y."/>
            <person name="Obille A."/>
            <person name="Becker A."/>
            <person name="Abrahante J.E."/>
            <person name="Garbe J."/>
            <person name="Badalamenti J.P."/>
            <person name="Herman A."/>
            <person name="Mangelson H."/>
            <person name="Liachko I."/>
            <person name="Sullivan S."/>
            <person name="Sone E.D."/>
            <person name="Koren S."/>
            <person name="Silverstein K.A.T."/>
            <person name="Beckman K.B."/>
            <person name="Gohl D.M."/>
        </authorList>
    </citation>
    <scope>NUCLEOTIDE SEQUENCE</scope>
    <source>
        <strain evidence="1">Duluth1</strain>
        <tissue evidence="1">Whole animal</tissue>
    </source>
</reference>
<proteinExistence type="predicted"/>
<accession>A0A9D3Y6T3</accession>
<protein>
    <submittedName>
        <fullName evidence="1">Uncharacterized protein</fullName>
    </submittedName>
</protein>